<keyword evidence="3" id="KW-1185">Reference proteome</keyword>
<organism evidence="2 3">
    <name type="scientific">Niastella vici</name>
    <dbReference type="NCBI Taxonomy" id="1703345"/>
    <lineage>
        <taxon>Bacteria</taxon>
        <taxon>Pseudomonadati</taxon>
        <taxon>Bacteroidota</taxon>
        <taxon>Chitinophagia</taxon>
        <taxon>Chitinophagales</taxon>
        <taxon>Chitinophagaceae</taxon>
        <taxon>Niastella</taxon>
    </lineage>
</organism>
<feature type="compositionally biased region" description="Basic and acidic residues" evidence="1">
    <location>
        <begin position="7"/>
        <end position="33"/>
    </location>
</feature>
<evidence type="ECO:0000313" key="3">
    <source>
        <dbReference type="Proteomes" id="UP000192796"/>
    </source>
</evidence>
<protein>
    <submittedName>
        <fullName evidence="2">Uncharacterized protein</fullName>
    </submittedName>
</protein>
<reference evidence="2 3" key="1">
    <citation type="submission" date="2016-03" db="EMBL/GenBank/DDBJ databases">
        <title>Niastella vici sp. nov., isolated from farmland soil.</title>
        <authorList>
            <person name="Chen L."/>
            <person name="Wang D."/>
            <person name="Yang S."/>
            <person name="Wang G."/>
        </authorList>
    </citation>
    <scope>NUCLEOTIDE SEQUENCE [LARGE SCALE GENOMIC DNA]</scope>
    <source>
        <strain evidence="2 3">DJ57</strain>
    </source>
</reference>
<dbReference type="EMBL" id="LVYD01000046">
    <property type="protein sequence ID" value="OQP63191.1"/>
    <property type="molecule type" value="Genomic_DNA"/>
</dbReference>
<proteinExistence type="predicted"/>
<sequence>MTALNKEPNDGYHKGDPKENKSTLHKTIYEHKGNTNQHQTPIVHVIPGKKQYAAAACGYTPC</sequence>
<name>A0A1V9FXT7_9BACT</name>
<evidence type="ECO:0000313" key="2">
    <source>
        <dbReference type="EMBL" id="OQP63191.1"/>
    </source>
</evidence>
<feature type="region of interest" description="Disordered" evidence="1">
    <location>
        <begin position="1"/>
        <end position="39"/>
    </location>
</feature>
<accession>A0A1V9FXT7</accession>
<dbReference type="Proteomes" id="UP000192796">
    <property type="component" value="Unassembled WGS sequence"/>
</dbReference>
<gene>
    <name evidence="2" type="ORF">A3860_25205</name>
</gene>
<evidence type="ECO:0000256" key="1">
    <source>
        <dbReference type="SAM" id="MobiDB-lite"/>
    </source>
</evidence>
<dbReference type="AlphaFoldDB" id="A0A1V9FXT7"/>
<comment type="caution">
    <text evidence="2">The sequence shown here is derived from an EMBL/GenBank/DDBJ whole genome shotgun (WGS) entry which is preliminary data.</text>
</comment>